<gene>
    <name evidence="1" type="ORF">BofuT4_uP015990.1</name>
</gene>
<dbReference type="HOGENOM" id="CLU_2739731_0_0_1"/>
<reference evidence="2" key="1">
    <citation type="journal article" date="2011" name="PLoS Genet.">
        <title>Genomic analysis of the necrotrophic fungal pathogens Sclerotinia sclerotiorum and Botrytis cinerea.</title>
        <authorList>
            <person name="Amselem J."/>
            <person name="Cuomo C.A."/>
            <person name="van Kan J.A."/>
            <person name="Viaud M."/>
            <person name="Benito E.P."/>
            <person name="Couloux A."/>
            <person name="Coutinho P.M."/>
            <person name="de Vries R.P."/>
            <person name="Dyer P.S."/>
            <person name="Fillinger S."/>
            <person name="Fournier E."/>
            <person name="Gout L."/>
            <person name="Hahn M."/>
            <person name="Kohn L."/>
            <person name="Lapalu N."/>
            <person name="Plummer K.M."/>
            <person name="Pradier J.M."/>
            <person name="Quevillon E."/>
            <person name="Sharon A."/>
            <person name="Simon A."/>
            <person name="ten Have A."/>
            <person name="Tudzynski B."/>
            <person name="Tudzynski P."/>
            <person name="Wincker P."/>
            <person name="Andrew M."/>
            <person name="Anthouard V."/>
            <person name="Beever R.E."/>
            <person name="Beffa R."/>
            <person name="Benoit I."/>
            <person name="Bouzid O."/>
            <person name="Brault B."/>
            <person name="Chen Z."/>
            <person name="Choquer M."/>
            <person name="Collemare J."/>
            <person name="Cotton P."/>
            <person name="Danchin E.G."/>
            <person name="Da Silva C."/>
            <person name="Gautier A."/>
            <person name="Giraud C."/>
            <person name="Giraud T."/>
            <person name="Gonzalez C."/>
            <person name="Grossetete S."/>
            <person name="Guldener U."/>
            <person name="Henrissat B."/>
            <person name="Howlett B.J."/>
            <person name="Kodira C."/>
            <person name="Kretschmer M."/>
            <person name="Lappartient A."/>
            <person name="Leroch M."/>
            <person name="Levis C."/>
            <person name="Mauceli E."/>
            <person name="Neuveglise C."/>
            <person name="Oeser B."/>
            <person name="Pearson M."/>
            <person name="Poulain J."/>
            <person name="Poussereau N."/>
            <person name="Quesneville H."/>
            <person name="Rascle C."/>
            <person name="Schumacher J."/>
            <person name="Segurens B."/>
            <person name="Sexton A."/>
            <person name="Silva E."/>
            <person name="Sirven C."/>
            <person name="Soanes D.M."/>
            <person name="Talbot N.J."/>
            <person name="Templeton M."/>
            <person name="Yandava C."/>
            <person name="Yarden O."/>
            <person name="Zeng Q."/>
            <person name="Rollins J.A."/>
            <person name="Lebrun M.H."/>
            <person name="Dickman M."/>
        </authorList>
    </citation>
    <scope>NUCLEOTIDE SEQUENCE [LARGE SCALE GENOMIC DNA]</scope>
    <source>
        <strain evidence="2">T4</strain>
    </source>
</reference>
<accession>G2YHV6</accession>
<dbReference type="AlphaFoldDB" id="G2YHV6"/>
<protein>
    <submittedName>
        <fullName evidence="1">Uncharacterized protein</fullName>
    </submittedName>
</protein>
<dbReference type="InParanoid" id="G2YHV6"/>
<proteinExistence type="predicted"/>
<dbReference type="Proteomes" id="UP000008177">
    <property type="component" value="Unplaced contigs"/>
</dbReference>
<organism evidence="1 2">
    <name type="scientific">Botryotinia fuckeliana (strain T4)</name>
    <name type="common">Noble rot fungus</name>
    <name type="synonym">Botrytis cinerea</name>
    <dbReference type="NCBI Taxonomy" id="999810"/>
    <lineage>
        <taxon>Eukaryota</taxon>
        <taxon>Fungi</taxon>
        <taxon>Dikarya</taxon>
        <taxon>Ascomycota</taxon>
        <taxon>Pezizomycotina</taxon>
        <taxon>Leotiomycetes</taxon>
        <taxon>Helotiales</taxon>
        <taxon>Sclerotiniaceae</taxon>
        <taxon>Botrytis</taxon>
    </lineage>
</organism>
<sequence>MSFMGVPETHKGSWTPRPMSVSQCLIGSSLITVRQLEVSNMVSAVASPVILPLFFENFDVPGIFYDRGTIK</sequence>
<dbReference type="EMBL" id="FQ790337">
    <property type="protein sequence ID" value="CCD51293.1"/>
    <property type="molecule type" value="Genomic_DNA"/>
</dbReference>
<evidence type="ECO:0000313" key="1">
    <source>
        <dbReference type="EMBL" id="CCD51293.1"/>
    </source>
</evidence>
<evidence type="ECO:0000313" key="2">
    <source>
        <dbReference type="Proteomes" id="UP000008177"/>
    </source>
</evidence>
<name>G2YHV6_BOTF4</name>